<protein>
    <submittedName>
        <fullName evidence="3">Uncharacterized protein</fullName>
    </submittedName>
</protein>
<proteinExistence type="predicted"/>
<keyword evidence="2" id="KW-1185">Reference proteome</keyword>
<dbReference type="WBParaSite" id="ACRNAN_scaffold15019.g23361.t1">
    <property type="protein sequence ID" value="ACRNAN_scaffold15019.g23361.t1"/>
    <property type="gene ID" value="ACRNAN_scaffold15019.g23361"/>
</dbReference>
<evidence type="ECO:0000313" key="2">
    <source>
        <dbReference type="Proteomes" id="UP000887540"/>
    </source>
</evidence>
<sequence>IQLVENEAKGMEEKVVNTTKNRIQLVENEVKAYENISKNKINQVEQSVSDRQKEFSNNAKSKLRQFETDALEMEGQAVNHAKTKINQVEKSVMVEKRAENIIKQVKNDYEENISNQAKRRISQIEKDANNRIEEFVGNAKNQSKQIENEIEFEAGRFSDSAKKKVNQIEKQKTNLDHLTEFDGLEYGKYTKNAQDRPPRTLRDSGLDTDVHDFERSVSVEDYTQDELDNLAMIIEQLQDFIYNYGTNEEKKQSNEIFDALENFYQNPSNAMQLYARLEALCFRSSFSTRLNSNIEMKNNVSTLLHSLTKEDTVDV</sequence>
<dbReference type="AlphaFoldDB" id="A0A914CW28"/>
<feature type="coiled-coil region" evidence="1">
    <location>
        <begin position="1"/>
        <end position="43"/>
    </location>
</feature>
<evidence type="ECO:0000256" key="1">
    <source>
        <dbReference type="SAM" id="Coils"/>
    </source>
</evidence>
<name>A0A914CW28_9BILA</name>
<reference evidence="3" key="1">
    <citation type="submission" date="2022-11" db="UniProtKB">
        <authorList>
            <consortium name="WormBaseParasite"/>
        </authorList>
    </citation>
    <scope>IDENTIFICATION</scope>
</reference>
<evidence type="ECO:0000313" key="3">
    <source>
        <dbReference type="WBParaSite" id="ACRNAN_scaffold15019.g23361.t1"/>
    </source>
</evidence>
<keyword evidence="1" id="KW-0175">Coiled coil</keyword>
<dbReference type="Proteomes" id="UP000887540">
    <property type="component" value="Unplaced"/>
</dbReference>
<organism evidence="2 3">
    <name type="scientific">Acrobeloides nanus</name>
    <dbReference type="NCBI Taxonomy" id="290746"/>
    <lineage>
        <taxon>Eukaryota</taxon>
        <taxon>Metazoa</taxon>
        <taxon>Ecdysozoa</taxon>
        <taxon>Nematoda</taxon>
        <taxon>Chromadorea</taxon>
        <taxon>Rhabditida</taxon>
        <taxon>Tylenchina</taxon>
        <taxon>Cephalobomorpha</taxon>
        <taxon>Cephaloboidea</taxon>
        <taxon>Cephalobidae</taxon>
        <taxon>Acrobeloides</taxon>
    </lineage>
</organism>
<accession>A0A914CW28</accession>